<accession>A0A0C9XGM7</accession>
<keyword evidence="3 6" id="KW-0732">Signal</keyword>
<dbReference type="GO" id="GO:0008239">
    <property type="term" value="F:dipeptidyl-peptidase activity"/>
    <property type="evidence" value="ECO:0007669"/>
    <property type="project" value="TreeGrafter"/>
</dbReference>
<evidence type="ECO:0000256" key="3">
    <source>
        <dbReference type="ARBA" id="ARBA00022729"/>
    </source>
</evidence>
<keyword evidence="2" id="KW-0645">Protease</keyword>
<evidence type="ECO:0000256" key="5">
    <source>
        <dbReference type="ARBA" id="ARBA00023180"/>
    </source>
</evidence>
<evidence type="ECO:0000313" key="7">
    <source>
        <dbReference type="EMBL" id="KIJ96836.1"/>
    </source>
</evidence>
<evidence type="ECO:0000256" key="4">
    <source>
        <dbReference type="ARBA" id="ARBA00022801"/>
    </source>
</evidence>
<dbReference type="EMBL" id="KN838709">
    <property type="protein sequence ID" value="KIJ96836.1"/>
    <property type="molecule type" value="Genomic_DNA"/>
</dbReference>
<evidence type="ECO:0000256" key="2">
    <source>
        <dbReference type="ARBA" id="ARBA00022670"/>
    </source>
</evidence>
<evidence type="ECO:0008006" key="9">
    <source>
        <dbReference type="Google" id="ProtNLM"/>
    </source>
</evidence>
<reference evidence="8" key="2">
    <citation type="submission" date="2015-01" db="EMBL/GenBank/DDBJ databases">
        <title>Evolutionary Origins and Diversification of the Mycorrhizal Mutualists.</title>
        <authorList>
            <consortium name="DOE Joint Genome Institute"/>
            <consortium name="Mycorrhizal Genomics Consortium"/>
            <person name="Kohler A."/>
            <person name="Kuo A."/>
            <person name="Nagy L.G."/>
            <person name="Floudas D."/>
            <person name="Copeland A."/>
            <person name="Barry K.W."/>
            <person name="Cichocki N."/>
            <person name="Veneault-Fourrey C."/>
            <person name="LaButti K."/>
            <person name="Lindquist E.A."/>
            <person name="Lipzen A."/>
            <person name="Lundell T."/>
            <person name="Morin E."/>
            <person name="Murat C."/>
            <person name="Riley R."/>
            <person name="Ohm R."/>
            <person name="Sun H."/>
            <person name="Tunlid A."/>
            <person name="Henrissat B."/>
            <person name="Grigoriev I.V."/>
            <person name="Hibbett D.S."/>
            <person name="Martin F."/>
        </authorList>
    </citation>
    <scope>NUCLEOTIDE SEQUENCE [LARGE SCALE GENOMIC DNA]</scope>
    <source>
        <strain evidence="8">LaAM-08-1</strain>
    </source>
</reference>
<evidence type="ECO:0000313" key="8">
    <source>
        <dbReference type="Proteomes" id="UP000054477"/>
    </source>
</evidence>
<dbReference type="Pfam" id="PF05577">
    <property type="entry name" value="Peptidase_S28"/>
    <property type="match status" value="2"/>
</dbReference>
<proteinExistence type="inferred from homology"/>
<evidence type="ECO:0000256" key="6">
    <source>
        <dbReference type="SAM" id="SignalP"/>
    </source>
</evidence>
<gene>
    <name evidence="7" type="ORF">K443DRAFT_681984</name>
</gene>
<dbReference type="GO" id="GO:0070008">
    <property type="term" value="F:serine-type exopeptidase activity"/>
    <property type="evidence" value="ECO:0007669"/>
    <property type="project" value="InterPro"/>
</dbReference>
<protein>
    <recommendedName>
        <fullName evidence="9">Peptidase S28</fullName>
    </recommendedName>
</protein>
<keyword evidence="5" id="KW-0325">Glycoprotein</keyword>
<dbReference type="InterPro" id="IPR029058">
    <property type="entry name" value="AB_hydrolase_fold"/>
</dbReference>
<dbReference type="InterPro" id="IPR008758">
    <property type="entry name" value="Peptidase_S28"/>
</dbReference>
<dbReference type="Gene3D" id="3.40.50.1820">
    <property type="entry name" value="alpha/beta hydrolase"/>
    <property type="match status" value="2"/>
</dbReference>
<organism evidence="7 8">
    <name type="scientific">Laccaria amethystina LaAM-08-1</name>
    <dbReference type="NCBI Taxonomy" id="1095629"/>
    <lineage>
        <taxon>Eukaryota</taxon>
        <taxon>Fungi</taxon>
        <taxon>Dikarya</taxon>
        <taxon>Basidiomycota</taxon>
        <taxon>Agaricomycotina</taxon>
        <taxon>Agaricomycetes</taxon>
        <taxon>Agaricomycetidae</taxon>
        <taxon>Agaricales</taxon>
        <taxon>Agaricineae</taxon>
        <taxon>Hydnangiaceae</taxon>
        <taxon>Laccaria</taxon>
    </lineage>
</organism>
<feature type="chain" id="PRO_5002222825" description="Peptidase S28" evidence="6">
    <location>
        <begin position="26"/>
        <end position="567"/>
    </location>
</feature>
<dbReference type="PANTHER" id="PTHR11010">
    <property type="entry name" value="PROTEASE S28 PRO-X CARBOXYPEPTIDASE-RELATED"/>
    <property type="match status" value="1"/>
</dbReference>
<keyword evidence="4" id="KW-0378">Hydrolase</keyword>
<keyword evidence="8" id="KW-1185">Reference proteome</keyword>
<name>A0A0C9XGM7_9AGAR</name>
<sequence length="567" mass="64454">MIFNVYLSFLTTLVLLLQVAATSRSDLIRVLGPQGVNLYKLEARAARQKIAKDPGLLVQETGTSSPTSSEFRPQWFKQPLDHFSTSNKHTFHQRYWVNTRHYKPSKNAPVIVLDGGETSGEERLPFLDTGIVEILARATGGVGVVLEHRYYGQSIPVSNLSTDSLRWLNNAQSAADSANFMRNFKIDGIDEDLRAPHTPWIYYGGSYAGARAAHMRVLYPDLVYGAISSSGVTHAALQNWQYMEVIRTAADAKCSSSLVNSIREIDTILAHSPNFIKRQLKGLFGLENLQNDDDFASMIESPLEAWQAKCWDPLVGSDRFDEFCDALSKPFGRFSSEVNERPFGHEDRMVRLQGGLAVDFSIVRYGRWVKEHYVSKCPDEFGIEACFGTHNDEKYQTIGLDEDWRLWLFQVCTEWGYFTTAPPDQKHPRIVSNLLSLAYETKICKQAFLPGEHFRIPNLPNITIVNELGDFDIAADRLAIIDGEVDPWRPVTPHSDDAEHREDTILRPFKLIPRGVHHYDEYGLRNLLQEPPEIRKIHGEMITFVTEWLKGWEEYKKNSTNTKVEGL</sequence>
<feature type="signal peptide" evidence="6">
    <location>
        <begin position="1"/>
        <end position="25"/>
    </location>
</feature>
<dbReference type="HOGENOM" id="CLU_023630_0_1_1"/>
<dbReference type="SUPFAM" id="SSF53474">
    <property type="entry name" value="alpha/beta-Hydrolases"/>
    <property type="match status" value="1"/>
</dbReference>
<comment type="similarity">
    <text evidence="1">Belongs to the peptidase S28 family.</text>
</comment>
<dbReference type="AlphaFoldDB" id="A0A0C9XGM7"/>
<dbReference type="PANTHER" id="PTHR11010:SF117">
    <property type="entry name" value="SERINE PROTEASE 16"/>
    <property type="match status" value="1"/>
</dbReference>
<reference evidence="7 8" key="1">
    <citation type="submission" date="2014-04" db="EMBL/GenBank/DDBJ databases">
        <authorList>
            <consortium name="DOE Joint Genome Institute"/>
            <person name="Kuo A."/>
            <person name="Kohler A."/>
            <person name="Nagy L.G."/>
            <person name="Floudas D."/>
            <person name="Copeland A."/>
            <person name="Barry K.W."/>
            <person name="Cichocki N."/>
            <person name="Veneault-Fourrey C."/>
            <person name="LaButti K."/>
            <person name="Lindquist E.A."/>
            <person name="Lipzen A."/>
            <person name="Lundell T."/>
            <person name="Morin E."/>
            <person name="Murat C."/>
            <person name="Sun H."/>
            <person name="Tunlid A."/>
            <person name="Henrissat B."/>
            <person name="Grigoriev I.V."/>
            <person name="Hibbett D.S."/>
            <person name="Martin F."/>
            <person name="Nordberg H.P."/>
            <person name="Cantor M.N."/>
            <person name="Hua S.X."/>
        </authorList>
    </citation>
    <scope>NUCLEOTIDE SEQUENCE [LARGE SCALE GENOMIC DNA]</scope>
    <source>
        <strain evidence="7 8">LaAM-08-1</strain>
    </source>
</reference>
<dbReference type="OrthoDB" id="2130629at2759"/>
<evidence type="ECO:0000256" key="1">
    <source>
        <dbReference type="ARBA" id="ARBA00011079"/>
    </source>
</evidence>
<dbReference type="Proteomes" id="UP000054477">
    <property type="component" value="Unassembled WGS sequence"/>
</dbReference>
<dbReference type="GO" id="GO:0006508">
    <property type="term" value="P:proteolysis"/>
    <property type="evidence" value="ECO:0007669"/>
    <property type="project" value="UniProtKB-KW"/>
</dbReference>